<dbReference type="EMBL" id="CAJOBI010185724">
    <property type="protein sequence ID" value="CAF4943024.1"/>
    <property type="molecule type" value="Genomic_DNA"/>
</dbReference>
<evidence type="ECO:0000256" key="1">
    <source>
        <dbReference type="SAM" id="MobiDB-lite"/>
    </source>
</evidence>
<feature type="non-terminal residue" evidence="2">
    <location>
        <position position="80"/>
    </location>
</feature>
<feature type="non-terminal residue" evidence="2">
    <location>
        <position position="1"/>
    </location>
</feature>
<reference evidence="2" key="1">
    <citation type="submission" date="2021-02" db="EMBL/GenBank/DDBJ databases">
        <authorList>
            <person name="Nowell W R."/>
        </authorList>
    </citation>
    <scope>NUCLEOTIDE SEQUENCE</scope>
</reference>
<sequence length="80" mass="8607">DGRSALDLCDDPDLRSVMVDIRKQNIRNQEKAAAVAAAAAAAQLQQKTNHRHTNTTNTLPNGTTSRTGNLYESRSSVSSP</sequence>
<feature type="compositionally biased region" description="Polar residues" evidence="1">
    <location>
        <begin position="68"/>
        <end position="80"/>
    </location>
</feature>
<feature type="region of interest" description="Disordered" evidence="1">
    <location>
        <begin position="41"/>
        <end position="80"/>
    </location>
</feature>
<proteinExistence type="predicted"/>
<protein>
    <submittedName>
        <fullName evidence="2">Uncharacterized protein</fullName>
    </submittedName>
</protein>
<evidence type="ECO:0000313" key="2">
    <source>
        <dbReference type="EMBL" id="CAF4943024.1"/>
    </source>
</evidence>
<dbReference type="AlphaFoldDB" id="A0A8S3D313"/>
<dbReference type="Proteomes" id="UP000676336">
    <property type="component" value="Unassembled WGS sequence"/>
</dbReference>
<organism evidence="2 3">
    <name type="scientific">Rotaria magnacalcarata</name>
    <dbReference type="NCBI Taxonomy" id="392030"/>
    <lineage>
        <taxon>Eukaryota</taxon>
        <taxon>Metazoa</taxon>
        <taxon>Spiralia</taxon>
        <taxon>Gnathifera</taxon>
        <taxon>Rotifera</taxon>
        <taxon>Eurotatoria</taxon>
        <taxon>Bdelloidea</taxon>
        <taxon>Philodinida</taxon>
        <taxon>Philodinidae</taxon>
        <taxon>Rotaria</taxon>
    </lineage>
</organism>
<comment type="caution">
    <text evidence="2">The sequence shown here is derived from an EMBL/GenBank/DDBJ whole genome shotgun (WGS) entry which is preliminary data.</text>
</comment>
<name>A0A8S3D313_9BILA</name>
<evidence type="ECO:0000313" key="3">
    <source>
        <dbReference type="Proteomes" id="UP000676336"/>
    </source>
</evidence>
<accession>A0A8S3D313</accession>
<gene>
    <name evidence="2" type="ORF">SMN809_LOCUS53745</name>
</gene>
<feature type="compositionally biased region" description="Low complexity" evidence="1">
    <location>
        <begin position="54"/>
        <end position="67"/>
    </location>
</feature>